<dbReference type="Pfam" id="PF09983">
    <property type="entry name" value="JetD_C"/>
    <property type="match status" value="1"/>
</dbReference>
<sequence length="342" mass="38135">MSATEALLFALRERAGKRRRLALDDVWHVFRGALAIEYSDRGREALAGYLTALRDQGHLQLPQQRSLWDLTPAPPLPRWVQLAGPTSEGAPIDHRSIAWPPELARLIDEPRIAADVLADLLEIKRFLAEGGRRREPVPLRERSVELLGDEKRLDVLLRSRLAARVGLGPELLRVRAVPVPIVWEPGPAASDATTILVIENLHTYDSFRRWNAREGGYLAVVYGSGKAFAGMLDDLGRIVVELGAFEIHYFGDLDAEGLQIPAAAARALGALPLLPAERWYDLLLDRGAGRSLPDVEPNAPESGLQWLPERLRARVRPLLVAGRRLPQELVGWEQLRESPRQK</sequence>
<dbReference type="Proteomes" id="UP000199400">
    <property type="component" value="Unassembled WGS sequence"/>
</dbReference>
<protein>
    <recommendedName>
        <fullName evidence="1">Wadjet protein JetD C-terminal domain-containing protein</fullName>
    </recommendedName>
</protein>
<dbReference type="AlphaFoldDB" id="A0A1I2IA95"/>
<organism evidence="2 3">
    <name type="scientific">Nannocystis exedens</name>
    <dbReference type="NCBI Taxonomy" id="54"/>
    <lineage>
        <taxon>Bacteria</taxon>
        <taxon>Pseudomonadati</taxon>
        <taxon>Myxococcota</taxon>
        <taxon>Polyangia</taxon>
        <taxon>Nannocystales</taxon>
        <taxon>Nannocystaceae</taxon>
        <taxon>Nannocystis</taxon>
    </lineage>
</organism>
<gene>
    <name evidence="2" type="ORF">SAMN02745121_08522</name>
</gene>
<name>A0A1I2IA95_9BACT</name>
<evidence type="ECO:0000313" key="2">
    <source>
        <dbReference type="EMBL" id="SFF38550.1"/>
    </source>
</evidence>
<keyword evidence="3" id="KW-1185">Reference proteome</keyword>
<evidence type="ECO:0000313" key="3">
    <source>
        <dbReference type="Proteomes" id="UP000199400"/>
    </source>
</evidence>
<accession>A0A1I2IA95</accession>
<dbReference type="RefSeq" id="WP_170136107.1">
    <property type="nucleotide sequence ID" value="NZ_FOMX01000058.1"/>
</dbReference>
<proteinExistence type="predicted"/>
<feature type="domain" description="Wadjet protein JetD C-terminal" evidence="1">
    <location>
        <begin position="189"/>
        <end position="265"/>
    </location>
</feature>
<dbReference type="STRING" id="54.SAMN02745121_08522"/>
<evidence type="ECO:0000259" key="1">
    <source>
        <dbReference type="Pfam" id="PF09983"/>
    </source>
</evidence>
<dbReference type="EMBL" id="FOMX01000058">
    <property type="protein sequence ID" value="SFF38550.1"/>
    <property type="molecule type" value="Genomic_DNA"/>
</dbReference>
<reference evidence="3" key="1">
    <citation type="submission" date="2016-10" db="EMBL/GenBank/DDBJ databases">
        <authorList>
            <person name="Varghese N."/>
            <person name="Submissions S."/>
        </authorList>
    </citation>
    <scope>NUCLEOTIDE SEQUENCE [LARGE SCALE GENOMIC DNA]</scope>
    <source>
        <strain evidence="3">ATCC 25963</strain>
    </source>
</reference>
<dbReference type="InterPro" id="IPR024534">
    <property type="entry name" value="JetD_C"/>
</dbReference>